<sequence>MAPCLSLAESCGQSRHSVCVPDTSGRKFKTIRRGNPVRRTDARRTVSSRDLQTDYIVLLSVTAWVHAPSGFLVITGSDPPDSRLSTVRS</sequence>
<organism evidence="1">
    <name type="scientific">uncultured Rhodospirillales bacterium HF0200_01O14</name>
    <dbReference type="NCBI Taxonomy" id="710787"/>
    <lineage>
        <taxon>Bacteria</taxon>
        <taxon>Pseudomonadati</taxon>
        <taxon>Pseudomonadota</taxon>
        <taxon>Alphaproteobacteria</taxon>
        <taxon>Rhodospirillales</taxon>
        <taxon>environmental samples</taxon>
    </lineage>
</organism>
<dbReference type="EMBL" id="GU474875">
    <property type="protein sequence ID" value="ADI17825.1"/>
    <property type="molecule type" value="Genomic_DNA"/>
</dbReference>
<accession>E0XTT4</accession>
<protein>
    <submittedName>
        <fullName evidence="1">Uncharacterized protein</fullName>
    </submittedName>
</protein>
<dbReference type="AlphaFoldDB" id="E0XTT4"/>
<reference evidence="1" key="1">
    <citation type="journal article" date="2011" name="Environ. Microbiol.">
        <title>Time-series analyses of Monterey Bay coastal microbial picoplankton using a 'genome proxy' microarray.</title>
        <authorList>
            <person name="Rich V.I."/>
            <person name="Pham V.D."/>
            <person name="Eppley J."/>
            <person name="Shi Y."/>
            <person name="DeLong E.F."/>
        </authorList>
    </citation>
    <scope>NUCLEOTIDE SEQUENCE</scope>
</reference>
<name>E0XTT4_9PROT</name>
<evidence type="ECO:0000313" key="1">
    <source>
        <dbReference type="EMBL" id="ADI17825.1"/>
    </source>
</evidence>
<proteinExistence type="predicted"/>